<evidence type="ECO:0000313" key="6">
    <source>
        <dbReference type="Proteomes" id="UP000034852"/>
    </source>
</evidence>
<name>A0A0G0H826_9BACT</name>
<dbReference type="GO" id="GO:0052381">
    <property type="term" value="F:tRNA dimethylallyltransferase activity"/>
    <property type="evidence" value="ECO:0007669"/>
    <property type="project" value="TreeGrafter"/>
</dbReference>
<organism evidence="5 6">
    <name type="scientific">candidate division WS6 bacterium GW2011_GWA2_37_6</name>
    <dbReference type="NCBI Taxonomy" id="1619087"/>
    <lineage>
        <taxon>Bacteria</taxon>
        <taxon>Candidatus Dojkabacteria</taxon>
    </lineage>
</organism>
<sequence length="274" mass="31505">MKGEQINSKTLIVMGGPTASGKTDLAIKVAQNFNGEIINADSMQVYQDMDIGTNKGHVHPLRSIWNDSQIKPIKDKIEDREFVLKPYEINNSGVIGWLFNIVKPDYNFTVSEYQKLAYTIIDSIHQRGKVPVLVGGTGLYIDAVIKGYRIHSRPDLKLREKLNTLTVIELQEEIKKLDYNLEKLNNSDRNNPRRLIRLAEKLFADRNGKNKKNTNKVEKGFNVIFLYSDIEKEEIFSNIEKRAELKRSKSFLHKGIRLKIKLYNQLATSKFPNI</sequence>
<gene>
    <name evidence="5" type="ORF">US52_C0051G0017</name>
</gene>
<reference evidence="5" key="1">
    <citation type="journal article" date="2015" name="Nature">
        <title>rRNA introns, odd ribosomes, and small enigmatic genomes across a large radiation of phyla.</title>
        <authorList>
            <person name="Brown C.T."/>
            <person name="Hug L.A."/>
            <person name="Thomas B.C."/>
            <person name="Sharon I."/>
            <person name="Castelle C.J."/>
            <person name="Singh A."/>
            <person name="Wilkins M.J."/>
            <person name="Williams K.H."/>
            <person name="Banfield J.F."/>
        </authorList>
    </citation>
    <scope>NUCLEOTIDE SEQUENCE [LARGE SCALE GENOMIC DNA]</scope>
</reference>
<comment type="similarity">
    <text evidence="1">Belongs to the IPP transferase family.</text>
</comment>
<keyword evidence="2 5" id="KW-0808">Transferase</keyword>
<dbReference type="Pfam" id="PF01715">
    <property type="entry name" value="IPPT"/>
    <property type="match status" value="1"/>
</dbReference>
<dbReference type="InterPro" id="IPR027417">
    <property type="entry name" value="P-loop_NTPase"/>
</dbReference>
<comment type="caution">
    <text evidence="5">The sequence shown here is derived from an EMBL/GenBank/DDBJ whole genome shotgun (WGS) entry which is preliminary data.</text>
</comment>
<evidence type="ECO:0000313" key="5">
    <source>
        <dbReference type="EMBL" id="KKQ34665.1"/>
    </source>
</evidence>
<dbReference type="AlphaFoldDB" id="A0A0G0H826"/>
<dbReference type="GO" id="GO:0006400">
    <property type="term" value="P:tRNA modification"/>
    <property type="evidence" value="ECO:0007669"/>
    <property type="project" value="TreeGrafter"/>
</dbReference>
<dbReference type="Gene3D" id="3.40.50.300">
    <property type="entry name" value="P-loop containing nucleotide triphosphate hydrolases"/>
    <property type="match status" value="1"/>
</dbReference>
<keyword evidence="3" id="KW-0547">Nucleotide-binding</keyword>
<dbReference type="Proteomes" id="UP000034852">
    <property type="component" value="Unassembled WGS sequence"/>
</dbReference>
<dbReference type="SUPFAM" id="SSF52540">
    <property type="entry name" value="P-loop containing nucleoside triphosphate hydrolases"/>
    <property type="match status" value="1"/>
</dbReference>
<keyword evidence="4" id="KW-0067">ATP-binding</keyword>
<evidence type="ECO:0000256" key="3">
    <source>
        <dbReference type="ARBA" id="ARBA00022741"/>
    </source>
</evidence>
<protein>
    <submittedName>
        <fullName evidence="5">tRNA dimethylallyltransferase</fullName>
    </submittedName>
</protein>
<evidence type="ECO:0000256" key="4">
    <source>
        <dbReference type="ARBA" id="ARBA00022840"/>
    </source>
</evidence>
<dbReference type="GO" id="GO:0005524">
    <property type="term" value="F:ATP binding"/>
    <property type="evidence" value="ECO:0007669"/>
    <property type="project" value="UniProtKB-KW"/>
</dbReference>
<dbReference type="InterPro" id="IPR039657">
    <property type="entry name" value="Dimethylallyltransferase"/>
</dbReference>
<evidence type="ECO:0000256" key="2">
    <source>
        <dbReference type="ARBA" id="ARBA00022679"/>
    </source>
</evidence>
<accession>A0A0G0H826</accession>
<proteinExistence type="inferred from homology"/>
<dbReference type="PATRIC" id="fig|1619087.5.peg.618"/>
<evidence type="ECO:0000256" key="1">
    <source>
        <dbReference type="ARBA" id="ARBA00005842"/>
    </source>
</evidence>
<dbReference type="PANTHER" id="PTHR11088:SF60">
    <property type="entry name" value="TRNA DIMETHYLALLYLTRANSFERASE"/>
    <property type="match status" value="1"/>
</dbReference>
<dbReference type="PANTHER" id="PTHR11088">
    <property type="entry name" value="TRNA DIMETHYLALLYLTRANSFERASE"/>
    <property type="match status" value="1"/>
</dbReference>
<dbReference type="Pfam" id="PF01745">
    <property type="entry name" value="IPT"/>
    <property type="match status" value="1"/>
</dbReference>
<dbReference type="EMBL" id="LBTH01000051">
    <property type="protein sequence ID" value="KKQ34665.1"/>
    <property type="molecule type" value="Genomic_DNA"/>
</dbReference>